<name>A1BEQ8_CHLPD</name>
<evidence type="ECO:0000313" key="2">
    <source>
        <dbReference type="EMBL" id="ABL64885.1"/>
    </source>
</evidence>
<organism evidence="2 3">
    <name type="scientific">Chlorobium phaeobacteroides (strain DSM 266 / SMG 266 / 2430)</name>
    <dbReference type="NCBI Taxonomy" id="290317"/>
    <lineage>
        <taxon>Bacteria</taxon>
        <taxon>Pseudomonadati</taxon>
        <taxon>Chlorobiota</taxon>
        <taxon>Chlorobiia</taxon>
        <taxon>Chlorobiales</taxon>
        <taxon>Chlorobiaceae</taxon>
        <taxon>Chlorobium/Pelodictyon group</taxon>
        <taxon>Chlorobium</taxon>
    </lineage>
</organism>
<feature type="transmembrane region" description="Helical" evidence="1">
    <location>
        <begin position="20"/>
        <end position="41"/>
    </location>
</feature>
<dbReference type="HOGENOM" id="CLU_1561548_0_0_10"/>
<dbReference type="KEGG" id="cph:Cpha266_0834"/>
<dbReference type="EMBL" id="CP000492">
    <property type="protein sequence ID" value="ABL64885.1"/>
    <property type="molecule type" value="Genomic_DNA"/>
</dbReference>
<keyword evidence="1" id="KW-1133">Transmembrane helix</keyword>
<sequence>MPEVFQYPMPYPAWWLDSYWVVTWFLGMLVLGFGWLIFFRYGKFTYGVDLGCFWKTALLLVLTTISLGGPNYYNTRFVGEHGQDGDSIKISGDNLLYLDRKGVEKTIRLDAITAIYQESVTYNPPPKIFIVAGKEKVKDSLFVTRNLKDYQEFLSALSARTGVAVKLP</sequence>
<keyword evidence="3" id="KW-1185">Reference proteome</keyword>
<accession>A1BEQ8</accession>
<protein>
    <submittedName>
        <fullName evidence="2">Uncharacterized protein</fullName>
    </submittedName>
</protein>
<feature type="transmembrane region" description="Helical" evidence="1">
    <location>
        <begin position="53"/>
        <end position="73"/>
    </location>
</feature>
<evidence type="ECO:0000313" key="3">
    <source>
        <dbReference type="Proteomes" id="UP000008701"/>
    </source>
</evidence>
<dbReference type="RefSeq" id="WP_011744713.1">
    <property type="nucleotide sequence ID" value="NC_008639.1"/>
</dbReference>
<evidence type="ECO:0000256" key="1">
    <source>
        <dbReference type="SAM" id="Phobius"/>
    </source>
</evidence>
<dbReference type="eggNOG" id="ENOG5031CY1">
    <property type="taxonomic scope" value="Bacteria"/>
</dbReference>
<dbReference type="OrthoDB" id="594947at2"/>
<dbReference type="Proteomes" id="UP000008701">
    <property type="component" value="Chromosome"/>
</dbReference>
<reference evidence="2 3" key="1">
    <citation type="submission" date="2006-12" db="EMBL/GenBank/DDBJ databases">
        <title>Complete sequence of Chlorobium phaeobacteroides DSM 266.</title>
        <authorList>
            <consortium name="US DOE Joint Genome Institute"/>
            <person name="Copeland A."/>
            <person name="Lucas S."/>
            <person name="Lapidus A."/>
            <person name="Barry K."/>
            <person name="Detter J.C."/>
            <person name="Glavina del Rio T."/>
            <person name="Hammon N."/>
            <person name="Israni S."/>
            <person name="Pitluck S."/>
            <person name="Goltsman E."/>
            <person name="Schmutz J."/>
            <person name="Larimer F."/>
            <person name="Land M."/>
            <person name="Hauser L."/>
            <person name="Mikhailova N."/>
            <person name="Li T."/>
            <person name="Overmann J."/>
            <person name="Bryant D.A."/>
            <person name="Richardson P."/>
        </authorList>
    </citation>
    <scope>NUCLEOTIDE SEQUENCE [LARGE SCALE GENOMIC DNA]</scope>
    <source>
        <strain evidence="2 3">DSM 266</strain>
    </source>
</reference>
<dbReference type="AlphaFoldDB" id="A1BEQ8"/>
<keyword evidence="1" id="KW-0812">Transmembrane</keyword>
<gene>
    <name evidence="2" type="ordered locus">Cpha266_0834</name>
</gene>
<proteinExistence type="predicted"/>
<keyword evidence="1" id="KW-0472">Membrane</keyword>